<reference evidence="2" key="1">
    <citation type="submission" date="2014-01" db="EMBL/GenBank/DDBJ databases">
        <title>The Genome Sequence of Anopheles farauti FAR1 (V2).</title>
        <authorList>
            <consortium name="The Broad Institute Genomics Platform"/>
            <person name="Neafsey D.E."/>
            <person name="Besansky N."/>
            <person name="Howell P."/>
            <person name="Walton C."/>
            <person name="Young S.K."/>
            <person name="Zeng Q."/>
            <person name="Gargeya S."/>
            <person name="Fitzgerald M."/>
            <person name="Haas B."/>
            <person name="Abouelleil A."/>
            <person name="Allen A.W."/>
            <person name="Alvarado L."/>
            <person name="Arachchi H.M."/>
            <person name="Berlin A.M."/>
            <person name="Chapman S.B."/>
            <person name="Gainer-Dewar J."/>
            <person name="Goldberg J."/>
            <person name="Griggs A."/>
            <person name="Gujja S."/>
            <person name="Hansen M."/>
            <person name="Howarth C."/>
            <person name="Imamovic A."/>
            <person name="Ireland A."/>
            <person name="Larimer J."/>
            <person name="McCowan C."/>
            <person name="Murphy C."/>
            <person name="Pearson M."/>
            <person name="Poon T.W."/>
            <person name="Priest M."/>
            <person name="Roberts A."/>
            <person name="Saif S."/>
            <person name="Shea T."/>
            <person name="Sisk P."/>
            <person name="Sykes S."/>
            <person name="Wortman J."/>
            <person name="Nusbaum C."/>
            <person name="Birren B."/>
        </authorList>
    </citation>
    <scope>NUCLEOTIDE SEQUENCE [LARGE SCALE GENOMIC DNA]</scope>
    <source>
        <strain evidence="2">FAR1</strain>
    </source>
</reference>
<organism evidence="1 2">
    <name type="scientific">Anopheles farauti</name>
    <dbReference type="NCBI Taxonomy" id="69004"/>
    <lineage>
        <taxon>Eukaryota</taxon>
        <taxon>Metazoa</taxon>
        <taxon>Ecdysozoa</taxon>
        <taxon>Arthropoda</taxon>
        <taxon>Hexapoda</taxon>
        <taxon>Insecta</taxon>
        <taxon>Pterygota</taxon>
        <taxon>Neoptera</taxon>
        <taxon>Endopterygota</taxon>
        <taxon>Diptera</taxon>
        <taxon>Nematocera</taxon>
        <taxon>Culicoidea</taxon>
        <taxon>Culicidae</taxon>
        <taxon>Anophelinae</taxon>
        <taxon>Anopheles</taxon>
    </lineage>
</organism>
<dbReference type="VEuPathDB" id="VectorBase:AFAF006315"/>
<evidence type="ECO:0000313" key="1">
    <source>
        <dbReference type="EnsemblMetazoa" id="AFAF006315-PA"/>
    </source>
</evidence>
<proteinExistence type="predicted"/>
<dbReference type="EnsemblMetazoa" id="AFAF006315-RA">
    <property type="protein sequence ID" value="AFAF006315-PA"/>
    <property type="gene ID" value="AFAF006315"/>
</dbReference>
<keyword evidence="2" id="KW-1185">Reference proteome</keyword>
<protein>
    <submittedName>
        <fullName evidence="1">Uncharacterized protein</fullName>
    </submittedName>
</protein>
<accession>A0A182QAI0</accession>
<evidence type="ECO:0000313" key="2">
    <source>
        <dbReference type="Proteomes" id="UP000075886"/>
    </source>
</evidence>
<dbReference type="EMBL" id="AXCN02000425">
    <property type="status" value="NOT_ANNOTATED_CDS"/>
    <property type="molecule type" value="Genomic_DNA"/>
</dbReference>
<sequence length="101" mass="10769">MACKTSKASSEAEVENLNLSAYTHGNRSIEGLLLFVTGRVKRGFPLLAVHSLGNGKGGGGGGGGCCWEPWRRCTEHLNDEPFGVGRTVDQLKQGVQVEVQL</sequence>
<name>A0A182QAI0_9DIPT</name>
<dbReference type="AlphaFoldDB" id="A0A182QAI0"/>
<reference evidence="1" key="2">
    <citation type="submission" date="2020-05" db="UniProtKB">
        <authorList>
            <consortium name="EnsemblMetazoa"/>
        </authorList>
    </citation>
    <scope>IDENTIFICATION</scope>
    <source>
        <strain evidence="1">FAR1</strain>
    </source>
</reference>
<dbReference type="Proteomes" id="UP000075886">
    <property type="component" value="Unassembled WGS sequence"/>
</dbReference>